<feature type="compositionally biased region" description="Basic and acidic residues" evidence="1">
    <location>
        <begin position="85"/>
        <end position="96"/>
    </location>
</feature>
<keyword evidence="4" id="KW-1185">Reference proteome</keyword>
<dbReference type="Proteomes" id="UP001341840">
    <property type="component" value="Unassembled WGS sequence"/>
</dbReference>
<feature type="region of interest" description="Disordered" evidence="1">
    <location>
        <begin position="80"/>
        <end position="111"/>
    </location>
</feature>
<organism evidence="3 4">
    <name type="scientific">Stylosanthes scabra</name>
    <dbReference type="NCBI Taxonomy" id="79078"/>
    <lineage>
        <taxon>Eukaryota</taxon>
        <taxon>Viridiplantae</taxon>
        <taxon>Streptophyta</taxon>
        <taxon>Embryophyta</taxon>
        <taxon>Tracheophyta</taxon>
        <taxon>Spermatophyta</taxon>
        <taxon>Magnoliopsida</taxon>
        <taxon>eudicotyledons</taxon>
        <taxon>Gunneridae</taxon>
        <taxon>Pentapetalae</taxon>
        <taxon>rosids</taxon>
        <taxon>fabids</taxon>
        <taxon>Fabales</taxon>
        <taxon>Fabaceae</taxon>
        <taxon>Papilionoideae</taxon>
        <taxon>50 kb inversion clade</taxon>
        <taxon>dalbergioids sensu lato</taxon>
        <taxon>Dalbergieae</taxon>
        <taxon>Pterocarpus clade</taxon>
        <taxon>Stylosanthes</taxon>
    </lineage>
</organism>
<gene>
    <name evidence="3" type="ORF">PIB30_089251</name>
</gene>
<sequence length="332" mass="38664">MPTTNRSELTVERAVLIHSIIIGENINVEEIIAEQFYKFIYKTDLSSSLPFPSIITALCLDAKVVPHKDDTMIPQETPIAGEAMVRTRETRPRQPRQEVPPPQQPPQVHQQQELPPNFYTHFDASMSQIYRRLDQQQKENRKSFEAINTRMDRMDDQLSFLCYSNQMANETMYYPYQNTARQFREMEAQGVPVTIANLAIHRHREEEMNRERMRHNQTVQEAASQRAREANKGKAREVVPDSEEEESEEMYSSPSEECQQLTHMRESSASRQTLMPSTALVRGFFLNSRTHQSHPTHMRKHSRICVAKAFQSRSCAQLNQYEAAESTHMRKH</sequence>
<evidence type="ECO:0000259" key="2">
    <source>
        <dbReference type="Pfam" id="PF20167"/>
    </source>
</evidence>
<feature type="non-terminal residue" evidence="3">
    <location>
        <position position="332"/>
    </location>
</feature>
<name>A0ABU6TW97_9FABA</name>
<evidence type="ECO:0000256" key="1">
    <source>
        <dbReference type="SAM" id="MobiDB-lite"/>
    </source>
</evidence>
<dbReference type="EMBL" id="JASCZI010092280">
    <property type="protein sequence ID" value="MED6152163.1"/>
    <property type="molecule type" value="Genomic_DNA"/>
</dbReference>
<comment type="caution">
    <text evidence="3">The sequence shown here is derived from an EMBL/GenBank/DDBJ whole genome shotgun (WGS) entry which is preliminary data.</text>
</comment>
<dbReference type="InterPro" id="IPR046796">
    <property type="entry name" value="Transposase_32_dom"/>
</dbReference>
<dbReference type="Pfam" id="PF20167">
    <property type="entry name" value="Transposase_32"/>
    <property type="match status" value="1"/>
</dbReference>
<feature type="domain" description="Putative plant transposon protein" evidence="2">
    <location>
        <begin position="1"/>
        <end position="64"/>
    </location>
</feature>
<feature type="compositionally biased region" description="Basic and acidic residues" evidence="1">
    <location>
        <begin position="226"/>
        <end position="239"/>
    </location>
</feature>
<accession>A0ABU6TW97</accession>
<feature type="compositionally biased region" description="Acidic residues" evidence="1">
    <location>
        <begin position="240"/>
        <end position="249"/>
    </location>
</feature>
<proteinExistence type="predicted"/>
<evidence type="ECO:0000313" key="4">
    <source>
        <dbReference type="Proteomes" id="UP001341840"/>
    </source>
</evidence>
<reference evidence="3 4" key="1">
    <citation type="journal article" date="2023" name="Plants (Basel)">
        <title>Bridging the Gap: Combining Genomics and Transcriptomics Approaches to Understand Stylosanthes scabra, an Orphan Legume from the Brazilian Caatinga.</title>
        <authorList>
            <person name="Ferreira-Neto J.R.C."/>
            <person name="da Silva M.D."/>
            <person name="Binneck E."/>
            <person name="de Melo N.F."/>
            <person name="da Silva R.H."/>
            <person name="de Melo A.L.T.M."/>
            <person name="Pandolfi V."/>
            <person name="Bustamante F.O."/>
            <person name="Brasileiro-Vidal A.C."/>
            <person name="Benko-Iseppon A.M."/>
        </authorList>
    </citation>
    <scope>NUCLEOTIDE SEQUENCE [LARGE SCALE GENOMIC DNA]</scope>
    <source>
        <tissue evidence="3">Leaves</tissue>
    </source>
</reference>
<feature type="region of interest" description="Disordered" evidence="1">
    <location>
        <begin position="207"/>
        <end position="258"/>
    </location>
</feature>
<evidence type="ECO:0000313" key="3">
    <source>
        <dbReference type="EMBL" id="MED6152163.1"/>
    </source>
</evidence>
<protein>
    <recommendedName>
        <fullName evidence="2">Putative plant transposon protein domain-containing protein</fullName>
    </recommendedName>
</protein>